<feature type="transmembrane region" description="Helical" evidence="6">
    <location>
        <begin position="169"/>
        <end position="187"/>
    </location>
</feature>
<dbReference type="PANTHER" id="PTHR30506:SF3">
    <property type="entry name" value="UPF0126 INNER MEMBRANE PROTEIN YADS-RELATED"/>
    <property type="match status" value="1"/>
</dbReference>
<dbReference type="KEGG" id="mmz:MmarC7_1367"/>
<evidence type="ECO:0000259" key="7">
    <source>
        <dbReference type="Pfam" id="PF03458"/>
    </source>
</evidence>
<organism evidence="8">
    <name type="scientific">Methanococcus maripaludis (strain C7 / ATCC BAA-1331)</name>
    <dbReference type="NCBI Taxonomy" id="426368"/>
    <lineage>
        <taxon>Archaea</taxon>
        <taxon>Methanobacteriati</taxon>
        <taxon>Methanobacteriota</taxon>
        <taxon>Methanomada group</taxon>
        <taxon>Methanococci</taxon>
        <taxon>Methanococcales</taxon>
        <taxon>Methanococcaceae</taxon>
        <taxon>Methanococcus</taxon>
    </lineage>
</organism>
<comment type="subcellular location">
    <subcellularLocation>
        <location evidence="1">Cell membrane</location>
        <topology evidence="1">Multi-pass membrane protein</topology>
    </subcellularLocation>
</comment>
<dbReference type="Pfam" id="PF03458">
    <property type="entry name" value="Gly_transporter"/>
    <property type="match status" value="2"/>
</dbReference>
<dbReference type="InterPro" id="IPR005115">
    <property type="entry name" value="Gly_transporter"/>
</dbReference>
<feature type="domain" description="Glycine transporter" evidence="7">
    <location>
        <begin position="112"/>
        <end position="183"/>
    </location>
</feature>
<evidence type="ECO:0000256" key="1">
    <source>
        <dbReference type="ARBA" id="ARBA00004651"/>
    </source>
</evidence>
<feature type="transmembrane region" description="Helical" evidence="6">
    <location>
        <begin position="20"/>
        <end position="39"/>
    </location>
</feature>
<dbReference type="STRING" id="426368.MmarC7_1367"/>
<reference evidence="8" key="1">
    <citation type="submission" date="2007-06" db="EMBL/GenBank/DDBJ databases">
        <title>Complete sequence of Methanococcus maripaludis C7.</title>
        <authorList>
            <consortium name="US DOE Joint Genome Institute"/>
            <person name="Copeland A."/>
            <person name="Lucas S."/>
            <person name="Lapidus A."/>
            <person name="Barry K."/>
            <person name="Glavina del Rio T."/>
            <person name="Dalin E."/>
            <person name="Tice H."/>
            <person name="Pitluck S."/>
            <person name="Clum A."/>
            <person name="Schmutz J."/>
            <person name="Larimer F."/>
            <person name="Land M."/>
            <person name="Hauser L."/>
            <person name="Kyrpides N."/>
            <person name="Anderson I."/>
            <person name="Sieprawska-Lupa M."/>
            <person name="Whitman W.B."/>
            <person name="Richardson P."/>
        </authorList>
    </citation>
    <scope>NUCLEOTIDE SEQUENCE [LARGE SCALE GENOMIC DNA]</scope>
    <source>
        <strain evidence="8">C7</strain>
    </source>
</reference>
<dbReference type="AlphaFoldDB" id="A6VJ04"/>
<keyword evidence="2" id="KW-1003">Cell membrane</keyword>
<evidence type="ECO:0000256" key="6">
    <source>
        <dbReference type="SAM" id="Phobius"/>
    </source>
</evidence>
<keyword evidence="5 6" id="KW-0472">Membrane</keyword>
<dbReference type="eggNOG" id="arCOG04641">
    <property type="taxonomic scope" value="Archaea"/>
</dbReference>
<feature type="transmembrane region" description="Helical" evidence="6">
    <location>
        <begin position="112"/>
        <end position="130"/>
    </location>
</feature>
<dbReference type="GO" id="GO:0005886">
    <property type="term" value="C:plasma membrane"/>
    <property type="evidence" value="ECO:0007669"/>
    <property type="project" value="UniProtKB-SubCell"/>
</dbReference>
<feature type="transmembrane region" description="Helical" evidence="6">
    <location>
        <begin position="84"/>
        <end position="100"/>
    </location>
</feature>
<evidence type="ECO:0000256" key="2">
    <source>
        <dbReference type="ARBA" id="ARBA00022475"/>
    </source>
</evidence>
<feature type="transmembrane region" description="Helical" evidence="6">
    <location>
        <begin position="46"/>
        <end position="64"/>
    </location>
</feature>
<evidence type="ECO:0000313" key="8">
    <source>
        <dbReference type="EMBL" id="ABR66430.1"/>
    </source>
</evidence>
<sequence length="223" mass="24088">MCSESTYLYKIRGKNMITENIFFIMNIIGLLAFAVVGALKGIKKGLDLLGIIVLGIMTALGGGITRDLLVNTIPYALRSPYDMGVALIGVWSAIIIFKIFKDDVSNKYVIQIPDAIGLSAFTTTGAMIAYNFEVSFFGIIILATLTGVGGGIISDILLQKTPSVLTEDFYASCSIIGAIAFYLAILSNLSLEASAVICSIVVLMIRIVAMLCKWSLPKFYNEK</sequence>
<feature type="transmembrane region" description="Helical" evidence="6">
    <location>
        <begin position="193"/>
        <end position="216"/>
    </location>
</feature>
<dbReference type="EMBL" id="CP000745">
    <property type="protein sequence ID" value="ABR66430.1"/>
    <property type="molecule type" value="Genomic_DNA"/>
</dbReference>
<gene>
    <name evidence="8" type="ordered locus">MmarC7_1367</name>
</gene>
<accession>A6VJ04</accession>
<dbReference type="PANTHER" id="PTHR30506">
    <property type="entry name" value="INNER MEMBRANE PROTEIN"/>
    <property type="match status" value="1"/>
</dbReference>
<keyword evidence="4 6" id="KW-1133">Transmembrane helix</keyword>
<dbReference type="HOGENOM" id="CLU_064906_2_1_2"/>
<evidence type="ECO:0000256" key="5">
    <source>
        <dbReference type="ARBA" id="ARBA00023136"/>
    </source>
</evidence>
<keyword evidence="3 6" id="KW-0812">Transmembrane</keyword>
<protein>
    <recommendedName>
        <fullName evidence="7">Glycine transporter domain-containing protein</fullName>
    </recommendedName>
</protein>
<feature type="domain" description="Glycine transporter" evidence="7">
    <location>
        <begin position="24"/>
        <end position="96"/>
    </location>
</feature>
<feature type="transmembrane region" description="Helical" evidence="6">
    <location>
        <begin position="136"/>
        <end position="157"/>
    </location>
</feature>
<evidence type="ECO:0000256" key="4">
    <source>
        <dbReference type="ARBA" id="ARBA00022989"/>
    </source>
</evidence>
<proteinExistence type="predicted"/>
<evidence type="ECO:0000256" key="3">
    <source>
        <dbReference type="ARBA" id="ARBA00022692"/>
    </source>
</evidence>
<name>A6VJ04_METM7</name>